<reference evidence="5" key="2">
    <citation type="submission" date="2025-08" db="UniProtKB">
        <authorList>
            <consortium name="RefSeq"/>
        </authorList>
    </citation>
    <scope>IDENTIFICATION</scope>
    <source>
        <tissue evidence="5">Leaf</tissue>
    </source>
</reference>
<accession>A0ABM3QZ06</accession>
<evidence type="ECO:0000259" key="3">
    <source>
        <dbReference type="Pfam" id="PF04195"/>
    </source>
</evidence>
<feature type="coiled-coil region" evidence="1">
    <location>
        <begin position="838"/>
        <end position="917"/>
    </location>
</feature>
<feature type="region of interest" description="Disordered" evidence="2">
    <location>
        <begin position="600"/>
        <end position="662"/>
    </location>
</feature>
<dbReference type="Proteomes" id="UP000813463">
    <property type="component" value="Chromosome 6"/>
</dbReference>
<keyword evidence="1" id="KW-0175">Coiled coil</keyword>
<feature type="region of interest" description="Disordered" evidence="2">
    <location>
        <begin position="1"/>
        <end position="46"/>
    </location>
</feature>
<feature type="compositionally biased region" description="Acidic residues" evidence="2">
    <location>
        <begin position="164"/>
        <end position="178"/>
    </location>
</feature>
<reference evidence="4" key="1">
    <citation type="journal article" date="2021" name="Nat. Commun.">
        <title>Genomic analyses provide insights into spinach domestication and the genetic basis of agronomic traits.</title>
        <authorList>
            <person name="Cai X."/>
            <person name="Sun X."/>
            <person name="Xu C."/>
            <person name="Sun H."/>
            <person name="Wang X."/>
            <person name="Ge C."/>
            <person name="Zhang Z."/>
            <person name="Wang Q."/>
            <person name="Fei Z."/>
            <person name="Jiao C."/>
            <person name="Wang Q."/>
        </authorList>
    </citation>
    <scope>NUCLEOTIDE SEQUENCE [LARGE SCALE GENOMIC DNA]</scope>
    <source>
        <strain evidence="4">cv. Varoflay</strain>
    </source>
</reference>
<keyword evidence="4" id="KW-1185">Reference proteome</keyword>
<evidence type="ECO:0000313" key="5">
    <source>
        <dbReference type="RefSeq" id="XP_056688623.1"/>
    </source>
</evidence>
<organism evidence="4 5">
    <name type="scientific">Spinacia oleracea</name>
    <name type="common">Spinach</name>
    <dbReference type="NCBI Taxonomy" id="3562"/>
    <lineage>
        <taxon>Eukaryota</taxon>
        <taxon>Viridiplantae</taxon>
        <taxon>Streptophyta</taxon>
        <taxon>Embryophyta</taxon>
        <taxon>Tracheophyta</taxon>
        <taxon>Spermatophyta</taxon>
        <taxon>Magnoliopsida</taxon>
        <taxon>eudicotyledons</taxon>
        <taxon>Gunneridae</taxon>
        <taxon>Pentapetalae</taxon>
        <taxon>Caryophyllales</taxon>
        <taxon>Chenopodiaceae</taxon>
        <taxon>Chenopodioideae</taxon>
        <taxon>Anserineae</taxon>
        <taxon>Spinacia</taxon>
    </lineage>
</organism>
<feature type="compositionally biased region" description="Basic and acidic residues" evidence="2">
    <location>
        <begin position="641"/>
        <end position="650"/>
    </location>
</feature>
<feature type="domain" description="Transposase (putative) gypsy type" evidence="3">
    <location>
        <begin position="281"/>
        <end position="345"/>
    </location>
</feature>
<feature type="region of interest" description="Disordered" evidence="2">
    <location>
        <begin position="529"/>
        <end position="558"/>
    </location>
</feature>
<gene>
    <name evidence="5" type="primary">LOC130463499</name>
</gene>
<evidence type="ECO:0000256" key="1">
    <source>
        <dbReference type="SAM" id="Coils"/>
    </source>
</evidence>
<name>A0ABM3QZ06_SPIOL</name>
<dbReference type="GeneID" id="130463499"/>
<dbReference type="RefSeq" id="XP_056688623.1">
    <property type="nucleotide sequence ID" value="XM_056832645.1"/>
</dbReference>
<dbReference type="Pfam" id="PF04195">
    <property type="entry name" value="Transposase_28"/>
    <property type="match status" value="1"/>
</dbReference>
<dbReference type="InterPro" id="IPR007321">
    <property type="entry name" value="Transposase_28"/>
</dbReference>
<sequence>MSSERDSDNVLSGAGYDDADPASTSEDVNFEDDDKPSASDYFEPSYEDAAKELQAHMRKQVRADIRHDLNLVDNCETIPAVDAPSISLEYELRSWTQFMDPAGKGYGDYGTNFGNVVVSFNQDAVRGAHLEDVAGGSRQMDEGEVSSRANDVAGSDNSAGSGGGDDEDVGDSILESDDDIGRLWDDGEDVASLCEQVLREGDLDVEPDSDTEEMSYRVESPPPAGSAVYKAKIIKSFRDRAIKDDHPRWAKEYLKLPKGYRLVIPAEGSVILDCPPDHIGVYAHHLDFGLRFPLHPFIEKVFRAWNVCLAQVTPQVVRNVVAFTWLLSFKQWPQTINLFRRLIWLKKYKKKSGWWSFYTKASKMTVNPKLSSCKDWEKKFYWLRVPSDFPIRTRFHLPRPHMNHYPIRELGFREKRAHQFVSCLHVDTGLQKSVTVPKYWLPPAKYILGNGPLSAVGLCHTHTLVCFSCFVRIFCLSVFKSFVCFFLPGLHTLNFAILGLGEDGRPTTNNPPNPKGVFSTLSTYATQANKKRGSTREEVVSESPAKKTKRLSSIPAPKPLSIRAPTGVVFKTTHTAPDNPAPRPVFKTVHTAPDMAGGFKSLDCGRGAALTGRRPRDRNQPFTRVNRSRVDGTTQPAPDKSQQKSPEKGIESAADANVAGQGGDAVENVEPIAQPDLMVVDLMTPTRQNQEQEVNDTDVAGMGQKTPPLMPPTLHTSSGYVRPSQSAGTSSGLNMGVFVRPGEWIEKTPICLTPRKMKYFEVPPGEPDESWNPKIDLLRGESILTDDCKGGGCMGWRALKDLATPRDNPAAEIDAPAAQHMNDLLKACNSAVELVKLYLCYQEQNEDLQKRQAELEKQVNDAKQDLDQKTSELKRVKQRNQELENVANKLEAEETKNKELSEKLLEADEKAKAAYKTGARDGALRFSRSQTYSKRITDSHNGGWFAAHRCGVHGIGLTKEDCEDIEYAFLVEEKHRVPTGWESQIIPEEIIQNADPLTLPPIELKEEDYLDPALLSSSTNQKDHQQV</sequence>
<feature type="region of interest" description="Disordered" evidence="2">
    <location>
        <begin position="132"/>
        <end position="178"/>
    </location>
</feature>
<feature type="compositionally biased region" description="Polar residues" evidence="2">
    <location>
        <begin position="620"/>
        <end position="636"/>
    </location>
</feature>
<evidence type="ECO:0000313" key="4">
    <source>
        <dbReference type="Proteomes" id="UP000813463"/>
    </source>
</evidence>
<protein>
    <recommendedName>
        <fullName evidence="3">Transposase (putative) gypsy type domain-containing protein</fullName>
    </recommendedName>
</protein>
<proteinExistence type="predicted"/>
<evidence type="ECO:0000256" key="2">
    <source>
        <dbReference type="SAM" id="MobiDB-lite"/>
    </source>
</evidence>